<gene>
    <name evidence="2" type="ORF">EOD41_10195</name>
</gene>
<evidence type="ECO:0000313" key="3">
    <source>
        <dbReference type="Proteomes" id="UP000282759"/>
    </source>
</evidence>
<dbReference type="Proteomes" id="UP000282759">
    <property type="component" value="Unassembled WGS sequence"/>
</dbReference>
<comment type="caution">
    <text evidence="2">The sequence shown here is derived from an EMBL/GenBank/DDBJ whole genome shotgun (WGS) entry which is preliminary data.</text>
</comment>
<dbReference type="EMBL" id="SACK01000003">
    <property type="protein sequence ID" value="RVU00990.1"/>
    <property type="molecule type" value="Genomic_DNA"/>
</dbReference>
<dbReference type="RefSeq" id="WP_127704704.1">
    <property type="nucleotide sequence ID" value="NZ_SACK01000003.1"/>
</dbReference>
<dbReference type="OrthoDB" id="9765957at2"/>
<dbReference type="SMART" id="SM00458">
    <property type="entry name" value="RICIN"/>
    <property type="match status" value="1"/>
</dbReference>
<reference evidence="2 3" key="1">
    <citation type="submission" date="2019-01" db="EMBL/GenBank/DDBJ databases">
        <authorList>
            <person name="Chen W.-M."/>
        </authorList>
    </citation>
    <scope>NUCLEOTIDE SEQUENCE [LARGE SCALE GENOMIC DNA]</scope>
    <source>
        <strain evidence="2 3">YBJ-36</strain>
    </source>
</reference>
<dbReference type="PROSITE" id="PS50231">
    <property type="entry name" value="RICIN_B_LECTIN"/>
    <property type="match status" value="1"/>
</dbReference>
<dbReference type="InterPro" id="IPR023296">
    <property type="entry name" value="Glyco_hydro_beta-prop_sf"/>
</dbReference>
<evidence type="ECO:0000259" key="1">
    <source>
        <dbReference type="SMART" id="SM00458"/>
    </source>
</evidence>
<dbReference type="SUPFAM" id="SSF75005">
    <property type="entry name" value="Arabinanase/levansucrase/invertase"/>
    <property type="match status" value="1"/>
</dbReference>
<dbReference type="Gene3D" id="2.115.10.20">
    <property type="entry name" value="Glycosyl hydrolase domain, family 43"/>
    <property type="match status" value="1"/>
</dbReference>
<protein>
    <recommendedName>
        <fullName evidence="1">Ricin B lectin domain-containing protein</fullName>
    </recommendedName>
</protein>
<dbReference type="SUPFAM" id="SSF50370">
    <property type="entry name" value="Ricin B-like lectins"/>
    <property type="match status" value="1"/>
</dbReference>
<feature type="domain" description="Ricin B lectin" evidence="1">
    <location>
        <begin position="55"/>
        <end position="184"/>
    </location>
</feature>
<evidence type="ECO:0000313" key="2">
    <source>
        <dbReference type="EMBL" id="RVU00990.1"/>
    </source>
</evidence>
<dbReference type="Pfam" id="PF14200">
    <property type="entry name" value="RicinB_lectin_2"/>
    <property type="match status" value="1"/>
</dbReference>
<sequence>MKIKTFIYAATLIIIGEGCQKTEPAKNSQDNSAAPVTNIANSSGLKANVAPGEYFTYQVINSINGKSARISKFSLDNGGTVELADYNDASHQKWRITYVGDGFYKIMNLGSGKMLQAYNADGKQVVIQNSSNNTDAQLWQLSPVNNKIYKAISKLNGLAITGNTTGPSLLEPYTGKASQQWGYNVLPNDSYRDDAVVNFFHRTNKAQGSVAFDQGNSIPLTWGPNAGKVLWIAEDSFDGIRLKDNGNLMCGFFQYNNSVLIQPANRSWNPELTDNLTISNSTAGRPRQVFNAQPGTDLTWPGVGVEVGNKVYLYGAELKSLKLVHQALYEMVQSESNNGWTINRHLPTGMDQANVVYSEGMVKPGDGYVYVYGNMGVFVVKYIYVARFKESDPLKWTFWDGSNWVDKQPITKPTTKEALHFVGKGEDVAAYANTAISYHNGKYIMMQMDFGYGCDNPDHNIYISTSTSPTGPFTQKKKVFTIEDRYRGHIARFYTAAIHPEFENGNKELLLTYCLNFGGCSTGDDCLNGELDSRQYQIKGVRVPYSLIGL</sequence>
<dbReference type="InterPro" id="IPR035992">
    <property type="entry name" value="Ricin_B-like_lectins"/>
</dbReference>
<dbReference type="InterPro" id="IPR000772">
    <property type="entry name" value="Ricin_B_lectin"/>
</dbReference>
<dbReference type="AlphaFoldDB" id="A0A3S2Y3C5"/>
<dbReference type="CDD" id="cd00161">
    <property type="entry name" value="beta-trefoil_Ricin-like"/>
    <property type="match status" value="1"/>
</dbReference>
<organism evidence="2 3">
    <name type="scientific">Mucilaginibacter limnophilus</name>
    <dbReference type="NCBI Taxonomy" id="1932778"/>
    <lineage>
        <taxon>Bacteria</taxon>
        <taxon>Pseudomonadati</taxon>
        <taxon>Bacteroidota</taxon>
        <taxon>Sphingobacteriia</taxon>
        <taxon>Sphingobacteriales</taxon>
        <taxon>Sphingobacteriaceae</taxon>
        <taxon>Mucilaginibacter</taxon>
    </lineage>
</organism>
<dbReference type="Gene3D" id="2.80.10.50">
    <property type="match status" value="1"/>
</dbReference>
<proteinExistence type="predicted"/>
<keyword evidence="3" id="KW-1185">Reference proteome</keyword>
<name>A0A3S2Y3C5_9SPHI</name>
<accession>A0A3S2Y3C5</accession>